<dbReference type="PANTHER" id="PTHR43712:SF2">
    <property type="entry name" value="O-METHYLTRANSFERASE CICE"/>
    <property type="match status" value="1"/>
</dbReference>
<dbReference type="InterPro" id="IPR016461">
    <property type="entry name" value="COMT-like"/>
</dbReference>
<keyword evidence="7" id="KW-1185">Reference proteome</keyword>
<feature type="domain" description="O-methyltransferase dimerisation" evidence="5">
    <location>
        <begin position="15"/>
        <end position="89"/>
    </location>
</feature>
<dbReference type="InterPro" id="IPR001077">
    <property type="entry name" value="COMT_C"/>
</dbReference>
<dbReference type="PROSITE" id="PS51683">
    <property type="entry name" value="SAM_OMT_II"/>
    <property type="match status" value="1"/>
</dbReference>
<evidence type="ECO:0000313" key="7">
    <source>
        <dbReference type="Proteomes" id="UP001364224"/>
    </source>
</evidence>
<proteinExistence type="predicted"/>
<protein>
    <recommendedName>
        <fullName evidence="8">Methyltransferase</fullName>
    </recommendedName>
</protein>
<evidence type="ECO:0000259" key="4">
    <source>
        <dbReference type="Pfam" id="PF00891"/>
    </source>
</evidence>
<dbReference type="RefSeq" id="WP_334478756.1">
    <property type="nucleotide sequence ID" value="NZ_JAZHRV010000001.1"/>
</dbReference>
<dbReference type="InterPro" id="IPR029063">
    <property type="entry name" value="SAM-dependent_MTases_sf"/>
</dbReference>
<keyword evidence="1" id="KW-0489">Methyltransferase</keyword>
<dbReference type="PIRSF" id="PIRSF005739">
    <property type="entry name" value="O-mtase"/>
    <property type="match status" value="1"/>
</dbReference>
<dbReference type="InterPro" id="IPR012967">
    <property type="entry name" value="COMT_dimerisation"/>
</dbReference>
<comment type="caution">
    <text evidence="6">The sequence shown here is derived from an EMBL/GenBank/DDBJ whole genome shotgun (WGS) entry which is preliminary data.</text>
</comment>
<accession>A0ABU8B7I5</accession>
<dbReference type="EMBL" id="JAZHRV010000001">
    <property type="protein sequence ID" value="MEH2554107.1"/>
    <property type="molecule type" value="Genomic_DNA"/>
</dbReference>
<dbReference type="Proteomes" id="UP001364224">
    <property type="component" value="Unassembled WGS sequence"/>
</dbReference>
<sequence length="343" mass="36436">MPLQPRAQAAAALRQIAFGLRASQALYVAAKLNVADHLAQGPLDAEELSKATEVDAAALGRVMRALCSLDVFAESPTGRFSLNSTAELLRSDVPGSYRAAVLFSVGEVRWSCWSDLLGTVRAGGGGAERTLGMSLFDFYAAHPEESEIHDQAMRATSAAQVTAIVGAFDFSQAGVVVDVGGGTGELLAAVLTANSLLRGILFDLPHVVAHARSVFTDNGVMDRAQTMGGSFFESVPAGGNTYLLKTVIHDWDDMRATAILANCRRAMTAGAKLLIIERELPEVGEPGQTAEALLLDLEMLVMTPGGRERTRSEFARLLSETQFKLARVVPTTSPVSIFEADAV</sequence>
<dbReference type="PANTHER" id="PTHR43712">
    <property type="entry name" value="PUTATIVE (AFU_ORTHOLOGUE AFUA_4G14580)-RELATED"/>
    <property type="match status" value="1"/>
</dbReference>
<evidence type="ECO:0008006" key="8">
    <source>
        <dbReference type="Google" id="ProtNLM"/>
    </source>
</evidence>
<dbReference type="InterPro" id="IPR036390">
    <property type="entry name" value="WH_DNA-bd_sf"/>
</dbReference>
<evidence type="ECO:0000313" key="6">
    <source>
        <dbReference type="EMBL" id="MEH2554107.1"/>
    </source>
</evidence>
<organism evidence="6 7">
    <name type="scientific">Bradyrhizobium algeriense</name>
    <dbReference type="NCBI Taxonomy" id="634784"/>
    <lineage>
        <taxon>Bacteria</taxon>
        <taxon>Pseudomonadati</taxon>
        <taxon>Pseudomonadota</taxon>
        <taxon>Alphaproteobacteria</taxon>
        <taxon>Hyphomicrobiales</taxon>
        <taxon>Nitrobacteraceae</taxon>
        <taxon>Bradyrhizobium</taxon>
    </lineage>
</organism>
<keyword evidence="3" id="KW-0949">S-adenosyl-L-methionine</keyword>
<dbReference type="SUPFAM" id="SSF46785">
    <property type="entry name" value="Winged helix' DNA-binding domain"/>
    <property type="match status" value="1"/>
</dbReference>
<dbReference type="Gene3D" id="1.10.10.10">
    <property type="entry name" value="Winged helix-like DNA-binding domain superfamily/Winged helix DNA-binding domain"/>
    <property type="match status" value="1"/>
</dbReference>
<gene>
    <name evidence="6" type="ORF">V1286_001636</name>
</gene>
<reference evidence="6 7" key="1">
    <citation type="submission" date="2024-02" db="EMBL/GenBank/DDBJ databases">
        <title>Adaptive strategies in a cosmopolitan and abundant soil bacterium.</title>
        <authorList>
            <person name="Carini P."/>
        </authorList>
    </citation>
    <scope>NUCLEOTIDE SEQUENCE [LARGE SCALE GENOMIC DNA]</scope>
    <source>
        <strain evidence="6 7">AZCC 1608</strain>
    </source>
</reference>
<feature type="domain" description="O-methyltransferase C-terminal" evidence="4">
    <location>
        <begin position="113"/>
        <end position="323"/>
    </location>
</feature>
<evidence type="ECO:0000256" key="2">
    <source>
        <dbReference type="ARBA" id="ARBA00022679"/>
    </source>
</evidence>
<name>A0ABU8B7I5_9BRAD</name>
<evidence type="ECO:0000256" key="1">
    <source>
        <dbReference type="ARBA" id="ARBA00022603"/>
    </source>
</evidence>
<dbReference type="Gene3D" id="3.40.50.150">
    <property type="entry name" value="Vaccinia Virus protein VP39"/>
    <property type="match status" value="1"/>
</dbReference>
<evidence type="ECO:0000256" key="3">
    <source>
        <dbReference type="ARBA" id="ARBA00022691"/>
    </source>
</evidence>
<keyword evidence="2" id="KW-0808">Transferase</keyword>
<dbReference type="Gene3D" id="1.10.287.1350">
    <property type="match status" value="1"/>
</dbReference>
<dbReference type="InterPro" id="IPR036388">
    <property type="entry name" value="WH-like_DNA-bd_sf"/>
</dbReference>
<dbReference type="SUPFAM" id="SSF53335">
    <property type="entry name" value="S-adenosyl-L-methionine-dependent methyltransferases"/>
    <property type="match status" value="1"/>
</dbReference>
<dbReference type="Pfam" id="PF08100">
    <property type="entry name" value="Dimerisation"/>
    <property type="match status" value="1"/>
</dbReference>
<evidence type="ECO:0000259" key="5">
    <source>
        <dbReference type="Pfam" id="PF08100"/>
    </source>
</evidence>
<dbReference type="Pfam" id="PF00891">
    <property type="entry name" value="Methyltransf_2"/>
    <property type="match status" value="1"/>
</dbReference>